<accession>A0ABT5Z458</accession>
<organism evidence="2 3">
    <name type="scientific">Streptantibioticus ferralitis</name>
    <dbReference type="NCBI Taxonomy" id="236510"/>
    <lineage>
        <taxon>Bacteria</taxon>
        <taxon>Bacillati</taxon>
        <taxon>Actinomycetota</taxon>
        <taxon>Actinomycetes</taxon>
        <taxon>Kitasatosporales</taxon>
        <taxon>Streptomycetaceae</taxon>
        <taxon>Streptantibioticus</taxon>
    </lineage>
</organism>
<comment type="caution">
    <text evidence="2">The sequence shown here is derived from an EMBL/GenBank/DDBJ whole genome shotgun (WGS) entry which is preliminary data.</text>
</comment>
<dbReference type="PROSITE" id="PS00135">
    <property type="entry name" value="TRYPSIN_SER"/>
    <property type="match status" value="1"/>
</dbReference>
<evidence type="ECO:0000313" key="3">
    <source>
        <dbReference type="Proteomes" id="UP001220022"/>
    </source>
</evidence>
<dbReference type="RefSeq" id="WP_275817776.1">
    <property type="nucleotide sequence ID" value="NZ_BAAANM010000006.1"/>
</dbReference>
<dbReference type="InterPro" id="IPR033116">
    <property type="entry name" value="TRYPSIN_SER"/>
</dbReference>
<dbReference type="InterPro" id="IPR009003">
    <property type="entry name" value="Peptidase_S1_PA"/>
</dbReference>
<dbReference type="SUPFAM" id="SSF50494">
    <property type="entry name" value="Trypsin-like serine proteases"/>
    <property type="match status" value="1"/>
</dbReference>
<dbReference type="InterPro" id="IPR043504">
    <property type="entry name" value="Peptidase_S1_PA_chymotrypsin"/>
</dbReference>
<gene>
    <name evidence="2" type="ORF">P2L57_23630</name>
</gene>
<dbReference type="Gene3D" id="2.40.10.10">
    <property type="entry name" value="Trypsin-like serine proteases"/>
    <property type="match status" value="2"/>
</dbReference>
<keyword evidence="3" id="KW-1185">Reference proteome</keyword>
<name>A0ABT5Z458_9ACTN</name>
<dbReference type="EMBL" id="JARHTQ010000016">
    <property type="protein sequence ID" value="MDF2258605.1"/>
    <property type="molecule type" value="Genomic_DNA"/>
</dbReference>
<feature type="compositionally biased region" description="Basic and acidic residues" evidence="1">
    <location>
        <begin position="141"/>
        <end position="152"/>
    </location>
</feature>
<dbReference type="Proteomes" id="UP001220022">
    <property type="component" value="Unassembled WGS sequence"/>
</dbReference>
<evidence type="ECO:0000256" key="1">
    <source>
        <dbReference type="SAM" id="MobiDB-lite"/>
    </source>
</evidence>
<sequence>MTTASTKSHHITDRHLISIGKKQEVLDKIAGEITEGLSESDRAKIPGFTEVEVDPDHNHLRLHWKGTPPQRVQRILTHLPTGVTAEVRPAHYSKADLHAARNKLLHGGKPTDLRIASTATPIRITSIGPAVDGSGLEIGYDEDRGTGKRDATDPLTRTARQDQSAEVKALTDRLTGVNTTTTYKPLAEDLASRPHDASPWSGGAALRNPTGGICSSAFSVINAKGEYMLTSAYHCNGGNGQWSTYWGGDPNGITDNSQTYASDDALGIYLPSHQARGYLYDGRPDETDGYAKPVTGWGHNNVGDYVCTDGANSGVHTNIQIAKTDIGIEGQNGVYRPTTDLAYASKYVPDGVAAVNGDSGGPVFAGVNNYSADEARGMITALDTTVDCPASLPVLDRAARKPWCVHGVYYVPIYQTLHDMNWTLVTG</sequence>
<evidence type="ECO:0000313" key="2">
    <source>
        <dbReference type="EMBL" id="MDF2258605.1"/>
    </source>
</evidence>
<protein>
    <submittedName>
        <fullName evidence="2">Uncharacterized protein</fullName>
    </submittedName>
</protein>
<reference evidence="2 3" key="1">
    <citation type="submission" date="2023-03" db="EMBL/GenBank/DDBJ databases">
        <title>Draft genome sequence of type strain Streptomyces ferralitis JCM 14344.</title>
        <authorList>
            <person name="Klaysubun C."/>
            <person name="Duangmal K."/>
        </authorList>
    </citation>
    <scope>NUCLEOTIDE SEQUENCE [LARGE SCALE GENOMIC DNA]</scope>
    <source>
        <strain evidence="2 3">JCM 14344</strain>
    </source>
</reference>
<proteinExistence type="predicted"/>
<feature type="region of interest" description="Disordered" evidence="1">
    <location>
        <begin position="135"/>
        <end position="162"/>
    </location>
</feature>